<dbReference type="InterPro" id="IPR050961">
    <property type="entry name" value="BolA/IbaG_stress_morph_reg"/>
</dbReference>
<dbReference type="EMBL" id="UOFS01000039">
    <property type="protein sequence ID" value="VAW99270.1"/>
    <property type="molecule type" value="Genomic_DNA"/>
</dbReference>
<comment type="similarity">
    <text evidence="1">Belongs to the BolA/IbaG family.</text>
</comment>
<dbReference type="PIRSF" id="PIRSF003113">
    <property type="entry name" value="BolA"/>
    <property type="match status" value="1"/>
</dbReference>
<proteinExistence type="inferred from homology"/>
<evidence type="ECO:0000313" key="2">
    <source>
        <dbReference type="EMBL" id="VAW99270.1"/>
    </source>
</evidence>
<protein>
    <submittedName>
        <fullName evidence="2">Acid stress protein IbaG</fullName>
    </submittedName>
</protein>
<dbReference type="InterPro" id="IPR036065">
    <property type="entry name" value="BolA-like_sf"/>
</dbReference>
<gene>
    <name evidence="2" type="ORF">MNBD_GAMMA22-1481</name>
</gene>
<evidence type="ECO:0000256" key="1">
    <source>
        <dbReference type="ARBA" id="ARBA00005578"/>
    </source>
</evidence>
<dbReference type="PANTHER" id="PTHR46229">
    <property type="entry name" value="BOLA TRANSCRIPTION REGULATOR"/>
    <property type="match status" value="1"/>
</dbReference>
<dbReference type="InterPro" id="IPR002634">
    <property type="entry name" value="BolA"/>
</dbReference>
<reference evidence="2" key="1">
    <citation type="submission" date="2018-06" db="EMBL/GenBank/DDBJ databases">
        <authorList>
            <person name="Zhirakovskaya E."/>
        </authorList>
    </citation>
    <scope>NUCLEOTIDE SEQUENCE</scope>
</reference>
<dbReference type="PANTHER" id="PTHR46229:SF4">
    <property type="entry name" value="ACID STRESS PROTEIN IBAG"/>
    <property type="match status" value="1"/>
</dbReference>
<dbReference type="Gene3D" id="3.30.300.90">
    <property type="entry name" value="BolA-like"/>
    <property type="match status" value="1"/>
</dbReference>
<name>A0A3B1ACC9_9ZZZZ</name>
<dbReference type="AlphaFoldDB" id="A0A3B1ACC9"/>
<dbReference type="SUPFAM" id="SSF82657">
    <property type="entry name" value="BolA-like"/>
    <property type="match status" value="1"/>
</dbReference>
<organism evidence="2">
    <name type="scientific">hydrothermal vent metagenome</name>
    <dbReference type="NCBI Taxonomy" id="652676"/>
    <lineage>
        <taxon>unclassified sequences</taxon>
        <taxon>metagenomes</taxon>
        <taxon>ecological metagenomes</taxon>
    </lineage>
</organism>
<sequence>MEPDLIKQLIAAKLPECDISVSGENGHFEVRAVGDIFADKSMVAKQQLIYATVNEHITSGAIHALTIKTYTPSEWKTAQKLQVQ</sequence>
<dbReference type="Pfam" id="PF01722">
    <property type="entry name" value="BolA"/>
    <property type="match status" value="1"/>
</dbReference>
<accession>A0A3B1ACC9</accession>